<gene>
    <name evidence="1" type="ORF">P4G45_08935</name>
    <name evidence="2" type="ORF">P8936_09385</name>
</gene>
<organism evidence="1">
    <name type="scientific">Edaphobacter paludis</name>
    <dbReference type="NCBI Taxonomy" id="3035702"/>
    <lineage>
        <taxon>Bacteria</taxon>
        <taxon>Pseudomonadati</taxon>
        <taxon>Acidobacteriota</taxon>
        <taxon>Terriglobia</taxon>
        <taxon>Terriglobales</taxon>
        <taxon>Acidobacteriaceae</taxon>
        <taxon>Edaphobacter</taxon>
    </lineage>
</organism>
<evidence type="ECO:0000313" key="2">
    <source>
        <dbReference type="EMBL" id="XBH11929.1"/>
    </source>
</evidence>
<dbReference type="AlphaFoldDB" id="A0AAU7CTE1"/>
<evidence type="ECO:0000313" key="1">
    <source>
        <dbReference type="EMBL" id="XBH08624.1"/>
    </source>
</evidence>
<reference evidence="1" key="1">
    <citation type="submission" date="2023-03" db="EMBL/GenBank/DDBJ databases">
        <title>Edaphobacter sp.</title>
        <authorList>
            <person name="Huber K.J."/>
            <person name="Papendorf J."/>
            <person name="Pilke C."/>
            <person name="Bunk B."/>
            <person name="Sproeer C."/>
            <person name="Pester M."/>
        </authorList>
    </citation>
    <scope>NUCLEOTIDE SEQUENCE</scope>
    <source>
        <strain evidence="1">DSM 109919</strain>
        <strain evidence="2">DSM 109920</strain>
    </source>
</reference>
<accession>A0AAU7D2C6</accession>
<dbReference type="KEGG" id="epl:P4G45_08935"/>
<protein>
    <submittedName>
        <fullName evidence="1">Uncharacterized protein</fullName>
    </submittedName>
</protein>
<dbReference type="RefSeq" id="WP_348266133.1">
    <property type="nucleotide sequence ID" value="NZ_CP121194.1"/>
</dbReference>
<accession>A0AAU7CTE1</accession>
<proteinExistence type="predicted"/>
<name>A0AAU7CTE1_9BACT</name>
<dbReference type="EMBL" id="CP121195">
    <property type="protein sequence ID" value="XBH11929.1"/>
    <property type="molecule type" value="Genomic_DNA"/>
</dbReference>
<dbReference type="EMBL" id="CP121194">
    <property type="protein sequence ID" value="XBH08624.1"/>
    <property type="molecule type" value="Genomic_DNA"/>
</dbReference>
<sequence length="50" mass="5560">MMDLLQTHFDIAFAAPDGIKKLRELNLTLAMHGKLVPQDPSDTPASQLLR</sequence>